<name>A0A8S5LM30_9CAUD</name>
<protein>
    <submittedName>
        <fullName evidence="2">Uncharacterized protein</fullName>
    </submittedName>
</protein>
<organism evidence="2">
    <name type="scientific">Siphoviridae sp. ctvok7</name>
    <dbReference type="NCBI Taxonomy" id="2827596"/>
    <lineage>
        <taxon>Viruses</taxon>
        <taxon>Duplodnaviria</taxon>
        <taxon>Heunggongvirae</taxon>
        <taxon>Uroviricota</taxon>
        <taxon>Caudoviricetes</taxon>
    </lineage>
</organism>
<feature type="region of interest" description="Disordered" evidence="1">
    <location>
        <begin position="82"/>
        <end position="108"/>
    </location>
</feature>
<accession>A0A8S5LM30</accession>
<evidence type="ECO:0000313" key="2">
    <source>
        <dbReference type="EMBL" id="DAD70904.1"/>
    </source>
</evidence>
<proteinExistence type="predicted"/>
<dbReference type="EMBL" id="BK015871">
    <property type="protein sequence ID" value="DAD70904.1"/>
    <property type="molecule type" value="Genomic_DNA"/>
</dbReference>
<reference evidence="2" key="1">
    <citation type="journal article" date="2021" name="Proc. Natl. Acad. Sci. U.S.A.">
        <title>A Catalog of Tens of Thousands of Viruses from Human Metagenomes Reveals Hidden Associations with Chronic Diseases.</title>
        <authorList>
            <person name="Tisza M.J."/>
            <person name="Buck C.B."/>
        </authorList>
    </citation>
    <scope>NUCLEOTIDE SEQUENCE</scope>
    <source>
        <strain evidence="2">Ctvok7</strain>
    </source>
</reference>
<evidence type="ECO:0000256" key="1">
    <source>
        <dbReference type="SAM" id="MobiDB-lite"/>
    </source>
</evidence>
<sequence length="108" mass="12222">MARAIDLMHRRFGRSEGKTCGECPNIREYSYGNHNVRKCLPYGGLHSSKADWAKRWPACGLFGHEETRQMVSDGEKSRFFRGIGPEAQPEEPLEGQIEMEAVDGEQAH</sequence>